<dbReference type="PANTHER" id="PTHR16650">
    <property type="entry name" value="C21ORF13-RELATED"/>
    <property type="match status" value="1"/>
</dbReference>
<feature type="compositionally biased region" description="Basic and acidic residues" evidence="4">
    <location>
        <begin position="319"/>
        <end position="334"/>
    </location>
</feature>
<dbReference type="GO" id="GO:0042073">
    <property type="term" value="P:intraciliary transport"/>
    <property type="evidence" value="ECO:0007669"/>
    <property type="project" value="TreeGrafter"/>
</dbReference>
<feature type="region of interest" description="Disordered" evidence="4">
    <location>
        <begin position="497"/>
        <end position="518"/>
    </location>
</feature>
<keyword evidence="2 3" id="KW-0175">Coiled coil</keyword>
<evidence type="ECO:0000256" key="2">
    <source>
        <dbReference type="ARBA" id="ARBA00023054"/>
    </source>
</evidence>
<dbReference type="EMBL" id="JAZDUA010000157">
    <property type="protein sequence ID" value="KAK7866030.1"/>
    <property type="molecule type" value="Genomic_DNA"/>
</dbReference>
<dbReference type="Pfam" id="PF15619">
    <property type="entry name" value="Lebercilin"/>
    <property type="match status" value="1"/>
</dbReference>
<comment type="similarity">
    <text evidence="1">Belongs to the LCA5 family.</text>
</comment>
<dbReference type="GO" id="GO:0005930">
    <property type="term" value="C:axoneme"/>
    <property type="evidence" value="ECO:0007669"/>
    <property type="project" value="TreeGrafter"/>
</dbReference>
<comment type="caution">
    <text evidence="6">The sequence shown here is derived from an EMBL/GenBank/DDBJ whole genome shotgun (WGS) entry which is preliminary data.</text>
</comment>
<sequence length="736" mass="83838">MQTGALVTRDMSPEKKKVDLDRNYSEETFYTDSSEDMRSKCKSAATLLQKKRQLRPIHGSGNPYRSSTRLTLTSSSKNNVSLVAQKIMSAKLLRVKQLQNELTDAQFQLNELSTENRILRTLQKRQDMALKKYEGTQAELPQLIRSHNEEVRTLKTKLKQVKNQCKELDNNLKMRETELSALQEQHRHLIKLSKNKHLGEREQLQQQLEHMQDLLKEQDKKIQVLTRKLMLESKNYKHQLTSEIARHKRTSKELDIALERIAQLESVLVAKEKYIAVNLARAHSNLPVSAATLGPQSRFPLFQSQTQSAAARIPSQKHYSFEPPEHDQKDHSEGDGNGVEENEVSVQEEQRHKEPILETSETNNFSEQNAHGISCGKEEIIEEEEEEEDDTDDDYHQYLLSESTECPSYTSQMTASKSIENVTKDFKDTFKENETKLKDITNNFGSPQDVNIPCPQALFLPDVEVHDEIKSIKKRNPLRRYSVSGDSELIVNDHVTNNTRRGSLNGAGDSGTASSGKRVIQKSPMIQNSDDPIDFGCNEHAKRNHFCGNNSEMTNVITNSSEISQSDMTAEEHQLHFKAINSTWNEIQNRIRDETIRAQSVIEKYDEEQRNVGKQIGKKAGMSESYDKNHLLAALRAIEGGADPVELNDHKDKEFHLPICKSKKVEYGNVSQAVENIHRGIPTRASSSVPSIEKPAKEGNVFWENDSILPANLVRSEMDMPKPKSDIMREIFGHHK</sequence>
<reference evidence="6 7" key="1">
    <citation type="submission" date="2024-03" db="EMBL/GenBank/DDBJ databases">
        <title>The genome assembly and annotation of the cricket Gryllus longicercus Weissman &amp; Gray.</title>
        <authorList>
            <person name="Szrajer S."/>
            <person name="Gray D."/>
            <person name="Ylla G."/>
        </authorList>
    </citation>
    <scope>NUCLEOTIDE SEQUENCE [LARGE SCALE GENOMIC DNA]</scope>
    <source>
        <strain evidence="6">DAG 2021-001</strain>
        <tissue evidence="6">Whole body minus gut</tissue>
    </source>
</reference>
<protein>
    <recommendedName>
        <fullName evidence="5">Lebercilin domain-containing protein</fullName>
    </recommendedName>
</protein>
<dbReference type="AlphaFoldDB" id="A0AAN9VQ12"/>
<dbReference type="InterPro" id="IPR028933">
    <property type="entry name" value="Lebercilin_dom"/>
</dbReference>
<dbReference type="PANTHER" id="PTHR16650:SF6">
    <property type="entry name" value="GH21622P"/>
    <property type="match status" value="1"/>
</dbReference>
<organism evidence="6 7">
    <name type="scientific">Gryllus longicercus</name>
    <dbReference type="NCBI Taxonomy" id="2509291"/>
    <lineage>
        <taxon>Eukaryota</taxon>
        <taxon>Metazoa</taxon>
        <taxon>Ecdysozoa</taxon>
        <taxon>Arthropoda</taxon>
        <taxon>Hexapoda</taxon>
        <taxon>Insecta</taxon>
        <taxon>Pterygota</taxon>
        <taxon>Neoptera</taxon>
        <taxon>Polyneoptera</taxon>
        <taxon>Orthoptera</taxon>
        <taxon>Ensifera</taxon>
        <taxon>Gryllidea</taxon>
        <taxon>Grylloidea</taxon>
        <taxon>Gryllidae</taxon>
        <taxon>Gryllinae</taxon>
        <taxon>Gryllus</taxon>
    </lineage>
</organism>
<evidence type="ECO:0000313" key="7">
    <source>
        <dbReference type="Proteomes" id="UP001378592"/>
    </source>
</evidence>
<evidence type="ECO:0000313" key="6">
    <source>
        <dbReference type="EMBL" id="KAK7866030.1"/>
    </source>
</evidence>
<evidence type="ECO:0000256" key="3">
    <source>
        <dbReference type="SAM" id="Coils"/>
    </source>
</evidence>
<gene>
    <name evidence="6" type="ORF">R5R35_008543</name>
</gene>
<feature type="compositionally biased region" description="Polar residues" evidence="4">
    <location>
        <begin position="359"/>
        <end position="371"/>
    </location>
</feature>
<proteinExistence type="inferred from homology"/>
<feature type="domain" description="Lebercilin" evidence="5">
    <location>
        <begin position="83"/>
        <end position="273"/>
    </location>
</feature>
<keyword evidence="7" id="KW-1185">Reference proteome</keyword>
<accession>A0AAN9VQ12</accession>
<dbReference type="Proteomes" id="UP001378592">
    <property type="component" value="Unassembled WGS sequence"/>
</dbReference>
<dbReference type="InterPro" id="IPR026188">
    <property type="entry name" value="Lebercilin-like"/>
</dbReference>
<feature type="region of interest" description="Disordered" evidence="4">
    <location>
        <begin position="319"/>
        <end position="375"/>
    </location>
</feature>
<feature type="coiled-coil region" evidence="3">
    <location>
        <begin position="144"/>
        <end position="267"/>
    </location>
</feature>
<evidence type="ECO:0000259" key="5">
    <source>
        <dbReference type="Pfam" id="PF15619"/>
    </source>
</evidence>
<evidence type="ECO:0000256" key="1">
    <source>
        <dbReference type="ARBA" id="ARBA00010229"/>
    </source>
</evidence>
<evidence type="ECO:0000256" key="4">
    <source>
        <dbReference type="SAM" id="MobiDB-lite"/>
    </source>
</evidence>
<name>A0AAN9VQ12_9ORTH</name>